<reference evidence="2" key="1">
    <citation type="submission" date="2014-06" db="EMBL/GenBank/DDBJ databases">
        <authorList>
            <person name="Berkman P.J."/>
        </authorList>
    </citation>
    <scope>NUCLEOTIDE SEQUENCE [LARGE SCALE GENOMIC DNA]</scope>
</reference>
<proteinExistence type="predicted"/>
<gene>
    <name evidence="1" type="primary">SSCI57990.1</name>
</gene>
<dbReference type="Proteomes" id="UP000242770">
    <property type="component" value="Unassembled WGS sequence"/>
</dbReference>
<dbReference type="EMBL" id="CCFA01003494">
    <property type="protein sequence ID" value="CDW98555.1"/>
    <property type="molecule type" value="Genomic_DNA"/>
</dbReference>
<dbReference type="AlphaFoldDB" id="A0A0F7SBV8"/>
<evidence type="ECO:0000313" key="1">
    <source>
        <dbReference type="EMBL" id="CDW98555.1"/>
    </source>
</evidence>
<sequence>MTCDTLLLLTSTTSTSTVHCFTCTTTAGIVDGG</sequence>
<organism evidence="1 2">
    <name type="scientific">Sporisorium scitamineum</name>
    <dbReference type="NCBI Taxonomy" id="49012"/>
    <lineage>
        <taxon>Eukaryota</taxon>
        <taxon>Fungi</taxon>
        <taxon>Dikarya</taxon>
        <taxon>Basidiomycota</taxon>
        <taxon>Ustilaginomycotina</taxon>
        <taxon>Ustilaginomycetes</taxon>
        <taxon>Ustilaginales</taxon>
        <taxon>Ustilaginaceae</taxon>
        <taxon>Sporisorium</taxon>
    </lineage>
</organism>
<accession>A0A0F7SBV8</accession>
<name>A0A0F7SBV8_9BASI</name>
<protein>
    <submittedName>
        <fullName evidence="1">Uncharacterized protein</fullName>
    </submittedName>
</protein>
<keyword evidence="2" id="KW-1185">Reference proteome</keyword>
<evidence type="ECO:0000313" key="2">
    <source>
        <dbReference type="Proteomes" id="UP000242770"/>
    </source>
</evidence>